<dbReference type="PANTHER" id="PTHR23112">
    <property type="entry name" value="G PROTEIN-COUPLED RECEPTOR 157-RELATED"/>
    <property type="match status" value="1"/>
</dbReference>
<dbReference type="GO" id="GO:0005886">
    <property type="term" value="C:plasma membrane"/>
    <property type="evidence" value="ECO:0007669"/>
    <property type="project" value="TreeGrafter"/>
</dbReference>
<evidence type="ECO:0000256" key="2">
    <source>
        <dbReference type="ARBA" id="ARBA00022692"/>
    </source>
</evidence>
<dbReference type="AlphaFoldDB" id="A0A4U7BBZ3"/>
<evidence type="ECO:0000256" key="6">
    <source>
        <dbReference type="SAM" id="Phobius"/>
    </source>
</evidence>
<proteinExistence type="predicted"/>
<accession>A0A4U7BBZ3</accession>
<feature type="transmembrane region" description="Helical" evidence="6">
    <location>
        <begin position="157"/>
        <end position="178"/>
    </location>
</feature>
<keyword evidence="2 6" id="KW-0812">Transmembrane</keyword>
<feature type="region of interest" description="Disordered" evidence="5">
    <location>
        <begin position="403"/>
        <end position="431"/>
    </location>
</feature>
<feature type="transmembrane region" description="Helical" evidence="6">
    <location>
        <begin position="125"/>
        <end position="145"/>
    </location>
</feature>
<evidence type="ECO:0000313" key="9">
    <source>
        <dbReference type="Proteomes" id="UP000308133"/>
    </source>
</evidence>
<feature type="transmembrane region" description="Helical" evidence="6">
    <location>
        <begin position="257"/>
        <end position="277"/>
    </location>
</feature>
<feature type="compositionally biased region" description="Polar residues" evidence="5">
    <location>
        <begin position="346"/>
        <end position="365"/>
    </location>
</feature>
<keyword evidence="3 6" id="KW-1133">Transmembrane helix</keyword>
<feature type="compositionally biased region" description="Basic and acidic residues" evidence="5">
    <location>
        <begin position="416"/>
        <end position="431"/>
    </location>
</feature>
<feature type="transmembrane region" description="Helical" evidence="6">
    <location>
        <begin position="289"/>
        <end position="311"/>
    </location>
</feature>
<feature type="transmembrane region" description="Helical" evidence="6">
    <location>
        <begin position="39"/>
        <end position="60"/>
    </location>
</feature>
<gene>
    <name evidence="8" type="ORF">C1H76_2035</name>
</gene>
<dbReference type="CDD" id="cd00637">
    <property type="entry name" value="7tm_classA_rhodopsin-like"/>
    <property type="match status" value="1"/>
</dbReference>
<dbReference type="Gene3D" id="1.20.1070.10">
    <property type="entry name" value="Rhodopsin 7-helix transmembrane proteins"/>
    <property type="match status" value="1"/>
</dbReference>
<protein>
    <recommendedName>
        <fullName evidence="7">G protein-coupled receptor GPR1/2/3 C-terminal domain-containing protein</fullName>
    </recommendedName>
</protein>
<evidence type="ECO:0000259" key="7">
    <source>
        <dbReference type="Pfam" id="PF11970"/>
    </source>
</evidence>
<dbReference type="GO" id="GO:0007189">
    <property type="term" value="P:adenylate cyclase-activating G protein-coupled receptor signaling pathway"/>
    <property type="evidence" value="ECO:0007669"/>
    <property type="project" value="TreeGrafter"/>
</dbReference>
<comment type="caution">
    <text evidence="8">The sequence shown here is derived from an EMBL/GenBank/DDBJ whole genome shotgun (WGS) entry which is preliminary data.</text>
</comment>
<sequence>MEPHEVTAHDALFITNTTSPYYQYPYSLSRLPAVYEKGLYGPGICGLLSAISCLICLVLIASKLIEWKKGMTDFFTYNQYLILLANLLCAEMIQGAAYAISLYWIHVRAIHAPTHTCFAQGLLVNLGDVSSAFFILLIAAHTFYVSVSARRISAGAFCTYISVFWLLAWILSLMAPAIRGPRVFVPSTGWCWISMDYMMDLLAYRFFWMFLVQFGTLCIYTAVLIRIKSTMRKVKSASGLPSTSPSRARLNMVAKSMIVYPASYIILTLPLLGMRMWNVSHLDDQVPDAALLVGVTLLASCGWVDAALYTYSRRHLISNNSGSNGSGSSGARSRIMSILPAVMTRSRPTTQFTASENTGTTRTMSTSIRDVSGKLAKQSVILHVDELKSNRTSSGPFQVIEEGVEGEEPDVGAIQERNDSSAHAPGKPDHV</sequence>
<evidence type="ECO:0000256" key="5">
    <source>
        <dbReference type="SAM" id="MobiDB-lite"/>
    </source>
</evidence>
<dbReference type="GO" id="GO:0004930">
    <property type="term" value="F:G protein-coupled receptor activity"/>
    <property type="evidence" value="ECO:0007669"/>
    <property type="project" value="TreeGrafter"/>
</dbReference>
<feature type="transmembrane region" description="Helical" evidence="6">
    <location>
        <begin position="81"/>
        <end position="105"/>
    </location>
</feature>
<name>A0A4U7BBZ3_9PEZI</name>
<dbReference type="Proteomes" id="UP000308133">
    <property type="component" value="Unassembled WGS sequence"/>
</dbReference>
<reference evidence="8 9" key="1">
    <citation type="submission" date="2018-02" db="EMBL/GenBank/DDBJ databases">
        <title>Draft genome sequences of Elsinoe sp., causing black scab on jojoba.</title>
        <authorList>
            <person name="Stodart B."/>
            <person name="Jeffress S."/>
            <person name="Ash G."/>
            <person name="Arun Chinnappa K."/>
        </authorList>
    </citation>
    <scope>NUCLEOTIDE SEQUENCE [LARGE SCALE GENOMIC DNA]</scope>
    <source>
        <strain evidence="8 9">Hillstone_2</strain>
    </source>
</reference>
<evidence type="ECO:0000313" key="8">
    <source>
        <dbReference type="EMBL" id="TKX25387.1"/>
    </source>
</evidence>
<evidence type="ECO:0000256" key="4">
    <source>
        <dbReference type="ARBA" id="ARBA00023136"/>
    </source>
</evidence>
<evidence type="ECO:0000256" key="1">
    <source>
        <dbReference type="ARBA" id="ARBA00004141"/>
    </source>
</evidence>
<evidence type="ECO:0000256" key="3">
    <source>
        <dbReference type="ARBA" id="ARBA00022989"/>
    </source>
</evidence>
<dbReference type="SUPFAM" id="SSF81321">
    <property type="entry name" value="Family A G protein-coupled receptor-like"/>
    <property type="match status" value="1"/>
</dbReference>
<dbReference type="InterPro" id="IPR022596">
    <property type="entry name" value="GPR1/2/3_C"/>
</dbReference>
<feature type="transmembrane region" description="Helical" evidence="6">
    <location>
        <begin position="206"/>
        <end position="225"/>
    </location>
</feature>
<feature type="region of interest" description="Disordered" evidence="5">
    <location>
        <begin position="345"/>
        <end position="365"/>
    </location>
</feature>
<dbReference type="Pfam" id="PF11970">
    <property type="entry name" value="GPR_Gpa2_C"/>
    <property type="match status" value="1"/>
</dbReference>
<feature type="domain" description="G protein-coupled receptor GPR1/2/3 C-terminal" evidence="7">
    <location>
        <begin position="246"/>
        <end position="315"/>
    </location>
</feature>
<dbReference type="PANTHER" id="PTHR23112:SF37">
    <property type="entry name" value="G PROTEIN-COUPLED RECEPTOR GPR1"/>
    <property type="match status" value="1"/>
</dbReference>
<organism evidence="8 9">
    <name type="scientific">Elsinoe australis</name>
    <dbReference type="NCBI Taxonomy" id="40998"/>
    <lineage>
        <taxon>Eukaryota</taxon>
        <taxon>Fungi</taxon>
        <taxon>Dikarya</taxon>
        <taxon>Ascomycota</taxon>
        <taxon>Pezizomycotina</taxon>
        <taxon>Dothideomycetes</taxon>
        <taxon>Dothideomycetidae</taxon>
        <taxon>Myriangiales</taxon>
        <taxon>Elsinoaceae</taxon>
        <taxon>Elsinoe</taxon>
    </lineage>
</organism>
<comment type="subcellular location">
    <subcellularLocation>
        <location evidence="1">Membrane</location>
        <topology evidence="1">Multi-pass membrane protein</topology>
    </subcellularLocation>
</comment>
<keyword evidence="4 6" id="KW-0472">Membrane</keyword>
<dbReference type="EMBL" id="PTQR01000028">
    <property type="protein sequence ID" value="TKX25387.1"/>
    <property type="molecule type" value="Genomic_DNA"/>
</dbReference>